<feature type="region of interest" description="Disordered" evidence="1">
    <location>
        <begin position="1"/>
        <end position="64"/>
    </location>
</feature>
<dbReference type="AlphaFoldDB" id="A0A6J4MUS7"/>
<evidence type="ECO:0000313" key="2">
    <source>
        <dbReference type="EMBL" id="CAA9367867.1"/>
    </source>
</evidence>
<sequence>AEDEDSPGCGEALQGHGQGPREAWQRHAQPHPHQEVAEAEAEPARHHHARQAGREAREAPPPGL</sequence>
<gene>
    <name evidence="2" type="ORF">AVDCRST_MAG68-5465</name>
</gene>
<keyword evidence="2" id="KW-0689">Ribosomal protein</keyword>
<keyword evidence="2" id="KW-0687">Ribonucleoprotein</keyword>
<feature type="non-terminal residue" evidence="2">
    <location>
        <position position="64"/>
    </location>
</feature>
<organism evidence="2">
    <name type="scientific">uncultured Gemmatimonadota bacterium</name>
    <dbReference type="NCBI Taxonomy" id="203437"/>
    <lineage>
        <taxon>Bacteria</taxon>
        <taxon>Pseudomonadati</taxon>
        <taxon>Gemmatimonadota</taxon>
        <taxon>environmental samples</taxon>
    </lineage>
</organism>
<reference evidence="2" key="1">
    <citation type="submission" date="2020-02" db="EMBL/GenBank/DDBJ databases">
        <authorList>
            <person name="Meier V. D."/>
        </authorList>
    </citation>
    <scope>NUCLEOTIDE SEQUENCE</scope>
    <source>
        <strain evidence="2">AVDCRST_MAG68</strain>
    </source>
</reference>
<dbReference type="GO" id="GO:0005840">
    <property type="term" value="C:ribosome"/>
    <property type="evidence" value="ECO:0007669"/>
    <property type="project" value="UniProtKB-KW"/>
</dbReference>
<accession>A0A6J4MUS7</accession>
<name>A0A6J4MUS7_9BACT</name>
<evidence type="ECO:0000256" key="1">
    <source>
        <dbReference type="SAM" id="MobiDB-lite"/>
    </source>
</evidence>
<dbReference type="EMBL" id="CADCTW010000230">
    <property type="protein sequence ID" value="CAA9367867.1"/>
    <property type="molecule type" value="Genomic_DNA"/>
</dbReference>
<feature type="non-terminal residue" evidence="2">
    <location>
        <position position="1"/>
    </location>
</feature>
<protein>
    <submittedName>
        <fullName evidence="2">LSU ribosomal protein L35p</fullName>
    </submittedName>
</protein>
<proteinExistence type="predicted"/>